<gene>
    <name evidence="1" type="ORF">ES288_A05G243700v1</name>
</gene>
<evidence type="ECO:0000313" key="2">
    <source>
        <dbReference type="Proteomes" id="UP000323506"/>
    </source>
</evidence>
<name>A0A5D2GJG8_GOSDA</name>
<dbReference type="AlphaFoldDB" id="A0A5D2GJG8"/>
<evidence type="ECO:0000313" key="1">
    <source>
        <dbReference type="EMBL" id="TYH18112.1"/>
    </source>
</evidence>
<dbReference type="EMBL" id="CM017692">
    <property type="protein sequence ID" value="TYH18112.1"/>
    <property type="molecule type" value="Genomic_DNA"/>
</dbReference>
<protein>
    <submittedName>
        <fullName evidence="1">Uncharacterized protein</fullName>
    </submittedName>
</protein>
<sequence>MKVKWFVNSKRKQKGNLINLPSQIDSWPFSQFPRESINFSYYLFQTIINLHFLSIRFSRPPFLQSLASKFWKFSYQPLPQMDLRFRSGWSFWMLKFFLLRRVPTMSEDLLVKGRVERDCDF</sequence>
<accession>A0A5D2GJG8</accession>
<reference evidence="1 2" key="1">
    <citation type="submission" date="2019-06" db="EMBL/GenBank/DDBJ databases">
        <title>WGS assembly of Gossypium darwinii.</title>
        <authorList>
            <person name="Chen Z.J."/>
            <person name="Sreedasyam A."/>
            <person name="Ando A."/>
            <person name="Song Q."/>
            <person name="De L."/>
            <person name="Hulse-Kemp A."/>
            <person name="Ding M."/>
            <person name="Ye W."/>
            <person name="Kirkbride R."/>
            <person name="Jenkins J."/>
            <person name="Plott C."/>
            <person name="Lovell J."/>
            <person name="Lin Y.-M."/>
            <person name="Vaughn R."/>
            <person name="Liu B."/>
            <person name="Li W."/>
            <person name="Simpson S."/>
            <person name="Scheffler B."/>
            <person name="Saski C."/>
            <person name="Grover C."/>
            <person name="Hu G."/>
            <person name="Conover J."/>
            <person name="Carlson J."/>
            <person name="Shu S."/>
            <person name="Boston L."/>
            <person name="Williams M."/>
            <person name="Peterson D."/>
            <person name="Mcgee K."/>
            <person name="Jones D."/>
            <person name="Wendel J."/>
            <person name="Stelly D."/>
            <person name="Grimwood J."/>
            <person name="Schmutz J."/>
        </authorList>
    </citation>
    <scope>NUCLEOTIDE SEQUENCE [LARGE SCALE GENOMIC DNA]</scope>
    <source>
        <strain evidence="1">1808015.09</strain>
    </source>
</reference>
<keyword evidence="2" id="KW-1185">Reference proteome</keyword>
<dbReference type="Proteomes" id="UP000323506">
    <property type="component" value="Chromosome A05"/>
</dbReference>
<proteinExistence type="predicted"/>
<organism evidence="1 2">
    <name type="scientific">Gossypium darwinii</name>
    <name type="common">Darwin's cotton</name>
    <name type="synonym">Gossypium barbadense var. darwinii</name>
    <dbReference type="NCBI Taxonomy" id="34276"/>
    <lineage>
        <taxon>Eukaryota</taxon>
        <taxon>Viridiplantae</taxon>
        <taxon>Streptophyta</taxon>
        <taxon>Embryophyta</taxon>
        <taxon>Tracheophyta</taxon>
        <taxon>Spermatophyta</taxon>
        <taxon>Magnoliopsida</taxon>
        <taxon>eudicotyledons</taxon>
        <taxon>Gunneridae</taxon>
        <taxon>Pentapetalae</taxon>
        <taxon>rosids</taxon>
        <taxon>malvids</taxon>
        <taxon>Malvales</taxon>
        <taxon>Malvaceae</taxon>
        <taxon>Malvoideae</taxon>
        <taxon>Gossypium</taxon>
    </lineage>
</organism>